<dbReference type="Gene3D" id="1.20.1280.50">
    <property type="match status" value="1"/>
</dbReference>
<keyword evidence="2" id="KW-0677">Repeat</keyword>
<feature type="transmembrane region" description="Helical" evidence="3">
    <location>
        <begin position="928"/>
        <end position="948"/>
    </location>
</feature>
<evidence type="ECO:0008006" key="9">
    <source>
        <dbReference type="Google" id="ProtNLM"/>
    </source>
</evidence>
<evidence type="ECO:0000313" key="8">
    <source>
        <dbReference type="Proteomes" id="UP000241769"/>
    </source>
</evidence>
<dbReference type="Pfam" id="PF12937">
    <property type="entry name" value="F-box-like"/>
    <property type="match status" value="1"/>
</dbReference>
<dbReference type="PANTHER" id="PTHR46093">
    <property type="entry name" value="ACYL-COA-BINDING DOMAIN-CONTAINING PROTEIN 5"/>
    <property type="match status" value="1"/>
</dbReference>
<feature type="transmembrane region" description="Helical" evidence="3">
    <location>
        <begin position="723"/>
        <end position="743"/>
    </location>
</feature>
<keyword evidence="1" id="KW-0880">Kelch repeat</keyword>
<keyword evidence="8" id="KW-1185">Reference proteome</keyword>
<dbReference type="SUPFAM" id="SSF81383">
    <property type="entry name" value="F-box domain"/>
    <property type="match status" value="1"/>
</dbReference>
<keyword evidence="3" id="KW-0812">Transmembrane</keyword>
<proteinExistence type="predicted"/>
<feature type="domain" description="F-box" evidence="5">
    <location>
        <begin position="544"/>
        <end position="590"/>
    </location>
</feature>
<evidence type="ECO:0000256" key="2">
    <source>
        <dbReference type="ARBA" id="ARBA00022737"/>
    </source>
</evidence>
<dbReference type="Gene3D" id="2.120.10.80">
    <property type="entry name" value="Kelch-type beta propeller"/>
    <property type="match status" value="2"/>
</dbReference>
<reference evidence="7 8" key="1">
    <citation type="journal article" date="2018" name="Genome Biol. Evol.">
        <title>Multiple Roots of Fruiting Body Formation in Amoebozoa.</title>
        <authorList>
            <person name="Hillmann F."/>
            <person name="Forbes G."/>
            <person name="Novohradska S."/>
            <person name="Ferling I."/>
            <person name="Riege K."/>
            <person name="Groth M."/>
            <person name="Westermann M."/>
            <person name="Marz M."/>
            <person name="Spaller T."/>
            <person name="Winckler T."/>
            <person name="Schaap P."/>
            <person name="Glockner G."/>
        </authorList>
    </citation>
    <scope>NUCLEOTIDE SEQUENCE [LARGE SCALE GENOMIC DNA]</scope>
    <source>
        <strain evidence="7 8">Jena</strain>
    </source>
</reference>
<evidence type="ECO:0000256" key="3">
    <source>
        <dbReference type="SAM" id="Phobius"/>
    </source>
</evidence>
<feature type="transmembrane region" description="Helical" evidence="3">
    <location>
        <begin position="457"/>
        <end position="481"/>
    </location>
</feature>
<evidence type="ECO:0000256" key="1">
    <source>
        <dbReference type="ARBA" id="ARBA00022441"/>
    </source>
</evidence>
<dbReference type="STRING" id="1890364.A0A2P6NPH8"/>
<dbReference type="Pfam" id="PF01822">
    <property type="entry name" value="WSC"/>
    <property type="match status" value="1"/>
</dbReference>
<keyword evidence="4" id="KW-0732">Signal</keyword>
<feature type="transmembrane region" description="Helical" evidence="3">
    <location>
        <begin position="859"/>
        <end position="880"/>
    </location>
</feature>
<evidence type="ECO:0000259" key="6">
    <source>
        <dbReference type="PROSITE" id="PS51212"/>
    </source>
</evidence>
<feature type="domain" description="WSC" evidence="6">
    <location>
        <begin position="5"/>
        <end position="97"/>
    </location>
</feature>
<feature type="transmembrane region" description="Helical" evidence="3">
    <location>
        <begin position="796"/>
        <end position="815"/>
    </location>
</feature>
<feature type="transmembrane region" description="Helical" evidence="3">
    <location>
        <begin position="827"/>
        <end position="847"/>
    </location>
</feature>
<dbReference type="SUPFAM" id="SSF117281">
    <property type="entry name" value="Kelch motif"/>
    <property type="match status" value="2"/>
</dbReference>
<protein>
    <recommendedName>
        <fullName evidence="9">F-box domain-containing protein</fullName>
    </recommendedName>
</protein>
<comment type="caution">
    <text evidence="7">The sequence shown here is derived from an EMBL/GenBank/DDBJ whole genome shotgun (WGS) entry which is preliminary data.</text>
</comment>
<dbReference type="InterPro" id="IPR001810">
    <property type="entry name" value="F-box_dom"/>
</dbReference>
<dbReference type="PROSITE" id="PS51212">
    <property type="entry name" value="WSC"/>
    <property type="match status" value="1"/>
</dbReference>
<dbReference type="Proteomes" id="UP000241769">
    <property type="component" value="Unassembled WGS sequence"/>
</dbReference>
<keyword evidence="3" id="KW-0472">Membrane</keyword>
<dbReference type="AlphaFoldDB" id="A0A2P6NPH8"/>
<feature type="chain" id="PRO_5015189216" description="F-box domain-containing protein" evidence="4">
    <location>
        <begin position="18"/>
        <end position="965"/>
    </location>
</feature>
<dbReference type="EMBL" id="MDYQ01000038">
    <property type="protein sequence ID" value="PRP85864.1"/>
    <property type="molecule type" value="Genomic_DNA"/>
</dbReference>
<feature type="transmembrane region" description="Helical" evidence="3">
    <location>
        <begin position="887"/>
        <end position="908"/>
    </location>
</feature>
<dbReference type="InterPro" id="IPR036047">
    <property type="entry name" value="F-box-like_dom_sf"/>
</dbReference>
<feature type="signal peptide" evidence="4">
    <location>
        <begin position="1"/>
        <end position="17"/>
    </location>
</feature>
<name>A0A2P6NPH8_9EUKA</name>
<dbReference type="PROSITE" id="PS50181">
    <property type="entry name" value="FBOX"/>
    <property type="match status" value="1"/>
</dbReference>
<dbReference type="PANTHER" id="PTHR46093:SF18">
    <property type="entry name" value="FIBRONECTIN TYPE-III DOMAIN-CONTAINING PROTEIN"/>
    <property type="match status" value="1"/>
</dbReference>
<gene>
    <name evidence="7" type="ORF">PROFUN_06138</name>
</gene>
<sequence>MSLLLFFFSQCFLHVMATGLVPFITDPSMTPWLCIRHCEGLRLPYAAVGSPNPYYCYCTDSKPYTQSSSNSNCNYPCPGDNNSQCGGFSLSNYYTIDPTDQYTTLQWHEIIPRGSNTSEWGSHDTAEIHSMSVVNHTIFMFGGRTISLNTNSSVSITAIFNDMWSLDTTTSIWSQLNNGSFDSPSPRYGHVTSILNDDIILFGGQTQMDISSETWAFSTITYQWRLLSDGTDRGPTGRRNGAASRILTPNGEKVLFFGGIDSVGIFSEDVWLLSSDYTWNLTSSGPSGREGHSMVTLYHDETKILMTSGDGDDVAPSGCTRPSVVNDVWSYDGNTESWSIMLDGRGPWDTINDRWAPSQPSPRTLQSAAATSSGLLMVGGYTGGTTTKDSFYFDFLVINWQSTTLGPPARTRSAMVSSTTGVFLFGGRDDSYRDFNDIWLWPHQTFNTPPADNTSSYAGYMLFVLLGVWCAVFVVTLAKYIPRKMKKARELSMKNLDVPDRQVFGDGKGKLPKRKITSQITDVKVRIAASSPKIGRRRVKTSSNGNFDLLSDELILHIFQNLSGLEMGRVARVCSRFYTLSDDHVLWRQLYAANFQKETEETQPHTVQIHVEEEDTTVPPPSAAVSPVISPIMSMSSYPTIHTQGGVSAGDLSEFSFKSTYIDRLQSFRSRWRQIKFHRTLAFFRTTMLLRVPLFLFSIFFWLLGSKIDNYLSIPWSVVFTPIWLIDAFLVIIIITIITYHRTSKDSPLRSAIYNTFPVVDGRFGSLWMSTFSLLFVLFSLLLWSRLAGKWTGPNWLVVVPVLIATVTANAYHFVDTIKQLKSFSNVGWILLLLCINVSLVQLTLWLSSVTSISFCSVIIPWWISDVSALIVMITSVIRFNGQSRSAGCVVCLFTTYLLSMIFLRIFLCLSLGSADQCQSPRTYSWNLIFITVQIFILLFCYPVVFLLRKERGNGGQGQEQAVEG</sequence>
<dbReference type="InParanoid" id="A0A2P6NPH8"/>
<dbReference type="SMART" id="SM00256">
    <property type="entry name" value="FBOX"/>
    <property type="match status" value="1"/>
</dbReference>
<dbReference type="Pfam" id="PF24681">
    <property type="entry name" value="Kelch_KLHDC2_KLHL20_DRC7"/>
    <property type="match status" value="1"/>
</dbReference>
<evidence type="ECO:0000256" key="4">
    <source>
        <dbReference type="SAM" id="SignalP"/>
    </source>
</evidence>
<evidence type="ECO:0000313" key="7">
    <source>
        <dbReference type="EMBL" id="PRP85864.1"/>
    </source>
</evidence>
<keyword evidence="3" id="KW-1133">Transmembrane helix</keyword>
<evidence type="ECO:0000259" key="5">
    <source>
        <dbReference type="PROSITE" id="PS50181"/>
    </source>
</evidence>
<dbReference type="InterPro" id="IPR015915">
    <property type="entry name" value="Kelch-typ_b-propeller"/>
</dbReference>
<feature type="transmembrane region" description="Helical" evidence="3">
    <location>
        <begin position="681"/>
        <end position="703"/>
    </location>
</feature>
<accession>A0A2P6NPH8</accession>
<dbReference type="InterPro" id="IPR002889">
    <property type="entry name" value="WSC_carb-bd"/>
</dbReference>
<organism evidence="7 8">
    <name type="scientific">Planoprotostelium fungivorum</name>
    <dbReference type="NCBI Taxonomy" id="1890364"/>
    <lineage>
        <taxon>Eukaryota</taxon>
        <taxon>Amoebozoa</taxon>
        <taxon>Evosea</taxon>
        <taxon>Variosea</taxon>
        <taxon>Cavosteliida</taxon>
        <taxon>Cavosteliaceae</taxon>
        <taxon>Planoprotostelium</taxon>
    </lineage>
</organism>
<feature type="transmembrane region" description="Helical" evidence="3">
    <location>
        <begin position="764"/>
        <end position="784"/>
    </location>
</feature>
<dbReference type="OrthoDB" id="45365at2759"/>